<dbReference type="Gene3D" id="1.10.530.10">
    <property type="match status" value="1"/>
</dbReference>
<dbReference type="Proteomes" id="UP000007460">
    <property type="component" value="Chromosome"/>
</dbReference>
<dbReference type="EC" id="3.2.1.-" evidence="5"/>
<dbReference type="CAZy" id="GH23">
    <property type="family name" value="Glycoside Hydrolase Family 23"/>
</dbReference>
<evidence type="ECO:0000259" key="4">
    <source>
        <dbReference type="Pfam" id="PF01464"/>
    </source>
</evidence>
<dbReference type="InterPro" id="IPR023346">
    <property type="entry name" value="Lysozyme-like_dom_sf"/>
</dbReference>
<evidence type="ECO:0000256" key="1">
    <source>
        <dbReference type="ARBA" id="ARBA00007734"/>
    </source>
</evidence>
<dbReference type="STRING" id="488538.SAR116_1690"/>
<sequence length="295" mass="33300">MNRNLFWCEPKILQSMNRAPASLAYYFILIFGVAIGLTAMASASLAADPKNAVKSIIIQEAEKSAYVSASLALAVAHVESRFQSDALSPKGAIGVMQIMPRTGRTVFGLTSQQLYDSKINIRAGIKFLDQLIKQYDGRIDLALSHYNGGSAVSKNGKRQIIPYTKGYVLKVLDAAKTYADQDMSSQRQEIRHVADKPAYISPNISQSMAIQSADVNRTINDIDFWLRTAETARYRQTLPHYALSPSRRLIKQMENNRKNFRNRLRPKGLTRYDDEIEKICMFRKVAQARVKWECI</sequence>
<name>D5BUI6_PUNMI</name>
<evidence type="ECO:0000313" key="6">
    <source>
        <dbReference type="Proteomes" id="UP000007460"/>
    </source>
</evidence>
<dbReference type="Pfam" id="PF01464">
    <property type="entry name" value="SLT"/>
    <property type="match status" value="1"/>
</dbReference>
<dbReference type="SUPFAM" id="SSF53955">
    <property type="entry name" value="Lysozyme-like"/>
    <property type="match status" value="1"/>
</dbReference>
<dbReference type="eggNOG" id="COG0741">
    <property type="taxonomic scope" value="Bacteria"/>
</dbReference>
<evidence type="ECO:0000256" key="2">
    <source>
        <dbReference type="ARBA" id="ARBA00009387"/>
    </source>
</evidence>
<dbReference type="EMBL" id="CP001751">
    <property type="protein sequence ID" value="ADE39933.1"/>
    <property type="molecule type" value="Genomic_DNA"/>
</dbReference>
<protein>
    <submittedName>
        <fullName evidence="5">Lytic transglycosylase, catalytic</fullName>
        <ecNumber evidence="5">3.2.1.-</ecNumber>
    </submittedName>
</protein>
<proteinExistence type="inferred from homology"/>
<keyword evidence="3" id="KW-0472">Membrane</keyword>
<accession>D5BUI6</accession>
<evidence type="ECO:0000313" key="5">
    <source>
        <dbReference type="EMBL" id="ADE39933.1"/>
    </source>
</evidence>
<dbReference type="GO" id="GO:0016798">
    <property type="term" value="F:hydrolase activity, acting on glycosyl bonds"/>
    <property type="evidence" value="ECO:0007669"/>
    <property type="project" value="UniProtKB-KW"/>
</dbReference>
<comment type="similarity">
    <text evidence="1">Belongs to the transglycosylase Slt family.</text>
</comment>
<organism evidence="5 6">
    <name type="scientific">Puniceispirillum marinum (strain IMCC1322)</name>
    <dbReference type="NCBI Taxonomy" id="488538"/>
    <lineage>
        <taxon>Bacteria</taxon>
        <taxon>Pseudomonadati</taxon>
        <taxon>Pseudomonadota</taxon>
        <taxon>Alphaproteobacteria</taxon>
        <taxon>Candidatus Puniceispirillales</taxon>
        <taxon>Candidatus Puniceispirillaceae</taxon>
        <taxon>Candidatus Puniceispirillum</taxon>
    </lineage>
</organism>
<reference evidence="5 6" key="1">
    <citation type="journal article" date="2010" name="J. Bacteriol.">
        <title>Complete genome sequence of "Candidatus Puniceispirillum marinum" IMCC1322, a representative of the SAR116 clade in the Alphaproteobacteria.</title>
        <authorList>
            <person name="Oh H.M."/>
            <person name="Kwon K.K."/>
            <person name="Kang I."/>
            <person name="Kang S.G."/>
            <person name="Lee J.H."/>
            <person name="Kim S.J."/>
            <person name="Cho J.C."/>
        </authorList>
    </citation>
    <scope>NUCLEOTIDE SEQUENCE [LARGE SCALE GENOMIC DNA]</scope>
    <source>
        <strain evidence="5 6">IMCC1322</strain>
    </source>
</reference>
<keyword evidence="3" id="KW-1133">Transmembrane helix</keyword>
<dbReference type="InterPro" id="IPR008258">
    <property type="entry name" value="Transglycosylase_SLT_dom_1"/>
</dbReference>
<feature type="domain" description="Transglycosylase SLT" evidence="4">
    <location>
        <begin position="58"/>
        <end position="156"/>
    </location>
</feature>
<dbReference type="PANTHER" id="PTHR37423:SF2">
    <property type="entry name" value="MEMBRANE-BOUND LYTIC MUREIN TRANSGLYCOSYLASE C"/>
    <property type="match status" value="1"/>
</dbReference>
<comment type="similarity">
    <text evidence="2">Belongs to the virb1 family.</text>
</comment>
<feature type="transmembrane region" description="Helical" evidence="3">
    <location>
        <begin position="23"/>
        <end position="47"/>
    </location>
</feature>
<keyword evidence="5" id="KW-0326">Glycosidase</keyword>
<dbReference type="RefSeq" id="WP_013046560.1">
    <property type="nucleotide sequence ID" value="NC_014010.1"/>
</dbReference>
<keyword evidence="5" id="KW-0378">Hydrolase</keyword>
<dbReference type="OrthoDB" id="9788661at2"/>
<dbReference type="CDD" id="cd16896">
    <property type="entry name" value="LT_Slt70-like"/>
    <property type="match status" value="1"/>
</dbReference>
<dbReference type="KEGG" id="apb:SAR116_1690"/>
<evidence type="ECO:0000256" key="3">
    <source>
        <dbReference type="SAM" id="Phobius"/>
    </source>
</evidence>
<keyword evidence="6" id="KW-1185">Reference proteome</keyword>
<dbReference type="AlphaFoldDB" id="D5BUI6"/>
<keyword evidence="3" id="KW-0812">Transmembrane</keyword>
<gene>
    <name evidence="5" type="ordered locus">SAR116_1690</name>
</gene>
<dbReference type="PANTHER" id="PTHR37423">
    <property type="entry name" value="SOLUBLE LYTIC MUREIN TRANSGLYCOSYLASE-RELATED"/>
    <property type="match status" value="1"/>
</dbReference>
<dbReference type="HOGENOM" id="CLU_942919_0_0_5"/>